<comment type="cofactor">
    <cofactor evidence="1">
        <name>Mg(2+)</name>
        <dbReference type="ChEBI" id="CHEBI:18420"/>
    </cofactor>
</comment>
<sequence length="137" mass="15465">MYLLDTNVVSELRKHRPHGAVLAWLKSVDTKALFLSAVSIGEIQAGVEMIRERDAAKASEIEQWSNQLASADNVLPMDSEAFRIWARLMHRQSDTLYEDAMIAATAMQHGLIVVTRNMRDFAHFRVRLLNPFESPGA</sequence>
<feature type="domain" description="PIN" evidence="8">
    <location>
        <begin position="2"/>
        <end position="123"/>
    </location>
</feature>
<dbReference type="Pfam" id="PF01850">
    <property type="entry name" value="PIN"/>
    <property type="match status" value="1"/>
</dbReference>
<dbReference type="RefSeq" id="WP_183443518.1">
    <property type="nucleotide sequence ID" value="NZ_JACHXD010000020.1"/>
</dbReference>
<evidence type="ECO:0000256" key="6">
    <source>
        <dbReference type="ARBA" id="ARBA00022842"/>
    </source>
</evidence>
<dbReference type="InterPro" id="IPR029060">
    <property type="entry name" value="PIN-like_dom_sf"/>
</dbReference>
<keyword evidence="2" id="KW-1277">Toxin-antitoxin system</keyword>
<reference evidence="9 10" key="1">
    <citation type="submission" date="2020-08" db="EMBL/GenBank/DDBJ databases">
        <title>Genomic Encyclopedia of Type Strains, Phase III (KMG-III): the genomes of soil and plant-associated and newly described type strains.</title>
        <authorList>
            <person name="Whitman W."/>
        </authorList>
    </citation>
    <scope>NUCLEOTIDE SEQUENCE [LARGE SCALE GENOMIC DNA]</scope>
    <source>
        <strain evidence="9 10">CECT 8897</strain>
    </source>
</reference>
<evidence type="ECO:0000313" key="9">
    <source>
        <dbReference type="EMBL" id="MBB3121829.1"/>
    </source>
</evidence>
<dbReference type="InterPro" id="IPR050556">
    <property type="entry name" value="Type_II_TA_system_RNase"/>
</dbReference>
<keyword evidence="4" id="KW-0479">Metal-binding</keyword>
<evidence type="ECO:0000256" key="1">
    <source>
        <dbReference type="ARBA" id="ARBA00001946"/>
    </source>
</evidence>
<evidence type="ECO:0000256" key="2">
    <source>
        <dbReference type="ARBA" id="ARBA00022649"/>
    </source>
</evidence>
<evidence type="ECO:0000259" key="8">
    <source>
        <dbReference type="Pfam" id="PF01850"/>
    </source>
</evidence>
<dbReference type="InterPro" id="IPR002716">
    <property type="entry name" value="PIN_dom"/>
</dbReference>
<gene>
    <name evidence="9" type="ORF">FHS03_004921</name>
</gene>
<keyword evidence="6" id="KW-0460">Magnesium</keyword>
<dbReference type="SUPFAM" id="SSF88723">
    <property type="entry name" value="PIN domain-like"/>
    <property type="match status" value="1"/>
</dbReference>
<evidence type="ECO:0000256" key="3">
    <source>
        <dbReference type="ARBA" id="ARBA00022722"/>
    </source>
</evidence>
<comment type="caution">
    <text evidence="9">The sequence shown here is derived from an EMBL/GenBank/DDBJ whole genome shotgun (WGS) entry which is preliminary data.</text>
</comment>
<comment type="similarity">
    <text evidence="7">Belongs to the PINc/VapC protein family.</text>
</comment>
<dbReference type="EMBL" id="JACHXD010000020">
    <property type="protein sequence ID" value="MBB3121829.1"/>
    <property type="molecule type" value="Genomic_DNA"/>
</dbReference>
<dbReference type="GO" id="GO:0046872">
    <property type="term" value="F:metal ion binding"/>
    <property type="evidence" value="ECO:0007669"/>
    <property type="project" value="UniProtKB-KW"/>
</dbReference>
<accession>A0A7W5BEU9</accession>
<organism evidence="9 10">
    <name type="scientific">Pseudoduganella violacea</name>
    <dbReference type="NCBI Taxonomy" id="1715466"/>
    <lineage>
        <taxon>Bacteria</taxon>
        <taxon>Pseudomonadati</taxon>
        <taxon>Pseudomonadota</taxon>
        <taxon>Betaproteobacteria</taxon>
        <taxon>Burkholderiales</taxon>
        <taxon>Oxalobacteraceae</taxon>
        <taxon>Telluria group</taxon>
        <taxon>Pseudoduganella</taxon>
    </lineage>
</organism>
<keyword evidence="3" id="KW-0540">Nuclease</keyword>
<dbReference type="GO" id="GO:0004518">
    <property type="term" value="F:nuclease activity"/>
    <property type="evidence" value="ECO:0007669"/>
    <property type="project" value="UniProtKB-KW"/>
</dbReference>
<evidence type="ECO:0000256" key="7">
    <source>
        <dbReference type="ARBA" id="ARBA00038093"/>
    </source>
</evidence>
<dbReference type="PANTHER" id="PTHR33653:SF1">
    <property type="entry name" value="RIBONUCLEASE VAPC2"/>
    <property type="match status" value="1"/>
</dbReference>
<evidence type="ECO:0000256" key="5">
    <source>
        <dbReference type="ARBA" id="ARBA00022801"/>
    </source>
</evidence>
<evidence type="ECO:0000313" key="10">
    <source>
        <dbReference type="Proteomes" id="UP000541535"/>
    </source>
</evidence>
<name>A0A7W5BEU9_9BURK</name>
<keyword evidence="5" id="KW-0378">Hydrolase</keyword>
<dbReference type="AlphaFoldDB" id="A0A7W5BEU9"/>
<protein>
    <recommendedName>
        <fullName evidence="8">PIN domain-containing protein</fullName>
    </recommendedName>
</protein>
<dbReference type="PANTHER" id="PTHR33653">
    <property type="entry name" value="RIBONUCLEASE VAPC2"/>
    <property type="match status" value="1"/>
</dbReference>
<proteinExistence type="inferred from homology"/>
<evidence type="ECO:0000256" key="4">
    <source>
        <dbReference type="ARBA" id="ARBA00022723"/>
    </source>
</evidence>
<keyword evidence="10" id="KW-1185">Reference proteome</keyword>
<dbReference type="Gene3D" id="3.40.50.1010">
    <property type="entry name" value="5'-nuclease"/>
    <property type="match status" value="1"/>
</dbReference>
<dbReference type="Proteomes" id="UP000541535">
    <property type="component" value="Unassembled WGS sequence"/>
</dbReference>
<dbReference type="GO" id="GO:0016787">
    <property type="term" value="F:hydrolase activity"/>
    <property type="evidence" value="ECO:0007669"/>
    <property type="project" value="UniProtKB-KW"/>
</dbReference>
<dbReference type="CDD" id="cd18746">
    <property type="entry name" value="PIN_VapC4-5_FitB-like"/>
    <property type="match status" value="1"/>
</dbReference>